<sequence length="140" mass="15020">MRTARLAPIGIKRASPWPTSFSAPGVSKITRLSANELVAKERRDGTFALINPVTTSTDGRWVASTKWIPAERANWVIRTTDSSTSFAATIIKSASSSIITSRYGYGSTVRSLPSGTTTFPALTALLKSSICLNPNVERSS</sequence>
<dbReference type="EMBL" id="CAFABG010000080">
    <property type="protein sequence ID" value="CAB4831199.1"/>
    <property type="molecule type" value="Genomic_DNA"/>
</dbReference>
<organism evidence="1">
    <name type="scientific">freshwater metagenome</name>
    <dbReference type="NCBI Taxonomy" id="449393"/>
    <lineage>
        <taxon>unclassified sequences</taxon>
        <taxon>metagenomes</taxon>
        <taxon>ecological metagenomes</taxon>
    </lineage>
</organism>
<name>A0A6J7AG23_9ZZZZ</name>
<protein>
    <submittedName>
        <fullName evidence="1">Unannotated protein</fullName>
    </submittedName>
</protein>
<dbReference type="AlphaFoldDB" id="A0A6J7AG23"/>
<accession>A0A6J7AG23</accession>
<proteinExistence type="predicted"/>
<gene>
    <name evidence="1" type="ORF">UFOPK3181_00951</name>
</gene>
<reference evidence="1" key="1">
    <citation type="submission" date="2020-05" db="EMBL/GenBank/DDBJ databases">
        <authorList>
            <person name="Chiriac C."/>
            <person name="Salcher M."/>
            <person name="Ghai R."/>
            <person name="Kavagutti S V."/>
        </authorList>
    </citation>
    <scope>NUCLEOTIDE SEQUENCE</scope>
</reference>
<evidence type="ECO:0000313" key="1">
    <source>
        <dbReference type="EMBL" id="CAB4831199.1"/>
    </source>
</evidence>